<dbReference type="Ensembl" id="ENSLLTT00000011282.1">
    <property type="protein sequence ID" value="ENSLLTP00000010861.1"/>
    <property type="gene ID" value="ENSLLTG00000008336.1"/>
</dbReference>
<dbReference type="PROSITE" id="PS00027">
    <property type="entry name" value="HOMEOBOX_1"/>
    <property type="match status" value="1"/>
</dbReference>
<evidence type="ECO:0000256" key="3">
    <source>
        <dbReference type="ARBA" id="ARBA00022491"/>
    </source>
</evidence>
<dbReference type="GO" id="GO:0005634">
    <property type="term" value="C:nucleus"/>
    <property type="evidence" value="ECO:0007669"/>
    <property type="project" value="UniProtKB-SubCell"/>
</dbReference>
<evidence type="ECO:0000313" key="14">
    <source>
        <dbReference type="Proteomes" id="UP000694406"/>
    </source>
</evidence>
<dbReference type="AlphaFoldDB" id="A0A8C5S537"/>
<feature type="region of interest" description="Disordered" evidence="11">
    <location>
        <begin position="129"/>
        <end position="158"/>
    </location>
</feature>
<evidence type="ECO:0000256" key="2">
    <source>
        <dbReference type="ARBA" id="ARBA00022473"/>
    </source>
</evidence>
<feature type="compositionally biased region" description="Acidic residues" evidence="11">
    <location>
        <begin position="149"/>
        <end position="158"/>
    </location>
</feature>
<dbReference type="InterPro" id="IPR020479">
    <property type="entry name" value="HD_metazoa"/>
</dbReference>
<feature type="compositionally biased region" description="Pro residues" evidence="11">
    <location>
        <begin position="1"/>
        <end position="31"/>
    </location>
</feature>
<dbReference type="Gene3D" id="1.10.10.60">
    <property type="entry name" value="Homeodomain-like"/>
    <property type="match status" value="1"/>
</dbReference>
<dbReference type="GO" id="GO:0000978">
    <property type="term" value="F:RNA polymerase II cis-regulatory region sequence-specific DNA binding"/>
    <property type="evidence" value="ECO:0007669"/>
    <property type="project" value="TreeGrafter"/>
</dbReference>
<keyword evidence="7" id="KW-0804">Transcription</keyword>
<dbReference type="PROSITE" id="PS50071">
    <property type="entry name" value="HOMEOBOX_2"/>
    <property type="match status" value="1"/>
</dbReference>
<dbReference type="GO" id="GO:0000981">
    <property type="term" value="F:DNA-binding transcription factor activity, RNA polymerase II-specific"/>
    <property type="evidence" value="ECO:0007669"/>
    <property type="project" value="InterPro"/>
</dbReference>
<proteinExistence type="predicted"/>
<name>A0A8C5S537_LATLA</name>
<protein>
    <recommendedName>
        <fullName evidence="12">Homeobox domain-containing protein</fullName>
    </recommendedName>
</protein>
<evidence type="ECO:0000256" key="10">
    <source>
        <dbReference type="RuleBase" id="RU000682"/>
    </source>
</evidence>
<keyword evidence="5 9" id="KW-0238">DNA-binding</keyword>
<evidence type="ECO:0000256" key="8">
    <source>
        <dbReference type="ARBA" id="ARBA00023242"/>
    </source>
</evidence>
<dbReference type="SMART" id="SM00389">
    <property type="entry name" value="HOX"/>
    <property type="match status" value="1"/>
</dbReference>
<evidence type="ECO:0000256" key="1">
    <source>
        <dbReference type="ARBA" id="ARBA00004123"/>
    </source>
</evidence>
<keyword evidence="6 9" id="KW-0371">Homeobox</keyword>
<feature type="domain" description="Homeobox" evidence="12">
    <location>
        <begin position="58"/>
        <end position="118"/>
    </location>
</feature>
<dbReference type="GO" id="GO:0014028">
    <property type="term" value="P:notochord formation"/>
    <property type="evidence" value="ECO:0007669"/>
    <property type="project" value="UniProtKB-ARBA"/>
</dbReference>
<dbReference type="PANTHER" id="PTHR24339">
    <property type="entry name" value="HOMEOBOX PROTEIN EMX-RELATED"/>
    <property type="match status" value="1"/>
</dbReference>
<organism evidence="13 14">
    <name type="scientific">Laticauda laticaudata</name>
    <name type="common">Blue-ringed sea krait</name>
    <name type="synonym">Blue-lipped sea krait</name>
    <dbReference type="NCBI Taxonomy" id="8630"/>
    <lineage>
        <taxon>Eukaryota</taxon>
        <taxon>Metazoa</taxon>
        <taxon>Chordata</taxon>
        <taxon>Craniata</taxon>
        <taxon>Vertebrata</taxon>
        <taxon>Euteleostomi</taxon>
        <taxon>Lepidosauria</taxon>
        <taxon>Squamata</taxon>
        <taxon>Bifurcata</taxon>
        <taxon>Unidentata</taxon>
        <taxon>Episquamata</taxon>
        <taxon>Toxicofera</taxon>
        <taxon>Serpentes</taxon>
        <taxon>Colubroidea</taxon>
        <taxon>Elapidae</taxon>
        <taxon>Laticaudinae</taxon>
        <taxon>Laticauda</taxon>
    </lineage>
</organism>
<dbReference type="InterPro" id="IPR009057">
    <property type="entry name" value="Homeodomain-like_sf"/>
</dbReference>
<feature type="region of interest" description="Disordered" evidence="11">
    <location>
        <begin position="1"/>
        <end position="40"/>
    </location>
</feature>
<evidence type="ECO:0000259" key="12">
    <source>
        <dbReference type="PROSITE" id="PS50071"/>
    </source>
</evidence>
<dbReference type="GO" id="GO:0007417">
    <property type="term" value="P:central nervous system development"/>
    <property type="evidence" value="ECO:0007669"/>
    <property type="project" value="TreeGrafter"/>
</dbReference>
<feature type="DNA-binding region" description="Homeobox" evidence="9">
    <location>
        <begin position="60"/>
        <end position="119"/>
    </location>
</feature>
<comment type="subcellular location">
    <subcellularLocation>
        <location evidence="1 9 10">Nucleus</location>
    </subcellularLocation>
</comment>
<reference evidence="13" key="2">
    <citation type="submission" date="2025-09" db="UniProtKB">
        <authorList>
            <consortium name="Ensembl"/>
        </authorList>
    </citation>
    <scope>IDENTIFICATION</scope>
</reference>
<dbReference type="FunFam" id="1.10.10.60:FF:000450">
    <property type="entry name" value="Homeobox protein notochord"/>
    <property type="match status" value="1"/>
</dbReference>
<dbReference type="GeneTree" id="ENSGT00940000154361"/>
<dbReference type="InterPro" id="IPR001356">
    <property type="entry name" value="HD"/>
</dbReference>
<evidence type="ECO:0000313" key="13">
    <source>
        <dbReference type="Ensembl" id="ENSLLTP00000010861.1"/>
    </source>
</evidence>
<evidence type="ECO:0000256" key="4">
    <source>
        <dbReference type="ARBA" id="ARBA00023015"/>
    </source>
</evidence>
<evidence type="ECO:0000256" key="6">
    <source>
        <dbReference type="ARBA" id="ARBA00023155"/>
    </source>
</evidence>
<evidence type="ECO:0000256" key="5">
    <source>
        <dbReference type="ARBA" id="ARBA00023125"/>
    </source>
</evidence>
<dbReference type="InterPro" id="IPR017970">
    <property type="entry name" value="Homeobox_CS"/>
</dbReference>
<accession>A0A8C5S537</accession>
<keyword evidence="3" id="KW-0678">Repressor</keyword>
<dbReference type="CDD" id="cd00086">
    <property type="entry name" value="homeodomain"/>
    <property type="match status" value="1"/>
</dbReference>
<keyword evidence="4" id="KW-0805">Transcription regulation</keyword>
<dbReference type="PRINTS" id="PR00024">
    <property type="entry name" value="HOMEOBOX"/>
</dbReference>
<keyword evidence="14" id="KW-1185">Reference proteome</keyword>
<dbReference type="PANTHER" id="PTHR24339:SF67">
    <property type="entry name" value="GNOT1 HOMEODOMAIN PROTEIN-RELATED"/>
    <property type="match status" value="1"/>
</dbReference>
<evidence type="ECO:0000256" key="7">
    <source>
        <dbReference type="ARBA" id="ARBA00023163"/>
    </source>
</evidence>
<reference evidence="13" key="1">
    <citation type="submission" date="2025-08" db="UniProtKB">
        <authorList>
            <consortium name="Ensembl"/>
        </authorList>
    </citation>
    <scope>IDENTIFICATION</scope>
</reference>
<dbReference type="SUPFAM" id="SSF46689">
    <property type="entry name" value="Homeodomain-like"/>
    <property type="match status" value="1"/>
</dbReference>
<evidence type="ECO:0000256" key="9">
    <source>
        <dbReference type="PROSITE-ProRule" id="PRU00108"/>
    </source>
</evidence>
<evidence type="ECO:0000256" key="11">
    <source>
        <dbReference type="SAM" id="MobiDB-lite"/>
    </source>
</evidence>
<dbReference type="InterPro" id="IPR050877">
    <property type="entry name" value="EMX-VAX-Noto_Homeobox_TFs"/>
</dbReference>
<dbReference type="Pfam" id="PF00046">
    <property type="entry name" value="Homeodomain"/>
    <property type="match status" value="1"/>
</dbReference>
<keyword evidence="8 9" id="KW-0539">Nucleus</keyword>
<dbReference type="Proteomes" id="UP000694406">
    <property type="component" value="Unplaced"/>
</dbReference>
<sequence>MLRSPPSDPAAAPPPLALPYRSQPPPPPPPSKARSRLEFPRCTGSLGPALPWRPGGSCKLKRVRTVFTPEQLERLEEEFLKQQYLVGSERLDLAATLQLTETQVKVWFQNRRIKWRKQSLEQKAAKLSSQFGAMRTGPPGLLDGQDSDRQEEELNVDL</sequence>
<keyword evidence="2" id="KW-0217">Developmental protein</keyword>
<dbReference type="GO" id="GO:0030182">
    <property type="term" value="P:neuron differentiation"/>
    <property type="evidence" value="ECO:0007669"/>
    <property type="project" value="TreeGrafter"/>
</dbReference>